<protein>
    <submittedName>
        <fullName evidence="2">Uncharacterized protein</fullName>
    </submittedName>
</protein>
<accession>A0ABS8T776</accession>
<name>A0ABS8T776_DATST</name>
<dbReference type="EMBL" id="JACEIK010001176">
    <property type="protein sequence ID" value="MCD7466819.1"/>
    <property type="molecule type" value="Genomic_DNA"/>
</dbReference>
<reference evidence="2 3" key="1">
    <citation type="journal article" date="2021" name="BMC Genomics">
        <title>Datura genome reveals duplications of psychoactive alkaloid biosynthetic genes and high mutation rate following tissue culture.</title>
        <authorList>
            <person name="Rajewski A."/>
            <person name="Carter-House D."/>
            <person name="Stajich J."/>
            <person name="Litt A."/>
        </authorList>
    </citation>
    <scope>NUCLEOTIDE SEQUENCE [LARGE SCALE GENOMIC DNA]</scope>
    <source>
        <strain evidence="2">AR-01</strain>
    </source>
</reference>
<organism evidence="2 3">
    <name type="scientific">Datura stramonium</name>
    <name type="common">Jimsonweed</name>
    <name type="synonym">Common thornapple</name>
    <dbReference type="NCBI Taxonomy" id="4076"/>
    <lineage>
        <taxon>Eukaryota</taxon>
        <taxon>Viridiplantae</taxon>
        <taxon>Streptophyta</taxon>
        <taxon>Embryophyta</taxon>
        <taxon>Tracheophyta</taxon>
        <taxon>Spermatophyta</taxon>
        <taxon>Magnoliopsida</taxon>
        <taxon>eudicotyledons</taxon>
        <taxon>Gunneridae</taxon>
        <taxon>Pentapetalae</taxon>
        <taxon>asterids</taxon>
        <taxon>lamiids</taxon>
        <taxon>Solanales</taxon>
        <taxon>Solanaceae</taxon>
        <taxon>Solanoideae</taxon>
        <taxon>Datureae</taxon>
        <taxon>Datura</taxon>
    </lineage>
</organism>
<feature type="region of interest" description="Disordered" evidence="1">
    <location>
        <begin position="35"/>
        <end position="56"/>
    </location>
</feature>
<evidence type="ECO:0000256" key="1">
    <source>
        <dbReference type="SAM" id="MobiDB-lite"/>
    </source>
</evidence>
<gene>
    <name evidence="2" type="ORF">HAX54_003850</name>
</gene>
<sequence>MILAEIIEKKKLCKEAHAKGRFPYSLRFQLATKRDKQVAPGGQGIGGPASETQVPSSSPIILVSDQGDEDINDTLLRSRVLIVLVATSGEADRLFVESYIVQQLDSMHQTPFVTLTS</sequence>
<evidence type="ECO:0000313" key="2">
    <source>
        <dbReference type="EMBL" id="MCD7466819.1"/>
    </source>
</evidence>
<evidence type="ECO:0000313" key="3">
    <source>
        <dbReference type="Proteomes" id="UP000823775"/>
    </source>
</evidence>
<dbReference type="Proteomes" id="UP000823775">
    <property type="component" value="Unassembled WGS sequence"/>
</dbReference>
<keyword evidence="3" id="KW-1185">Reference proteome</keyword>
<proteinExistence type="predicted"/>
<comment type="caution">
    <text evidence="2">The sequence shown here is derived from an EMBL/GenBank/DDBJ whole genome shotgun (WGS) entry which is preliminary data.</text>
</comment>